<keyword evidence="9" id="KW-1185">Reference proteome</keyword>
<feature type="binding site" evidence="5">
    <location>
        <position position="161"/>
    </location>
    <ligand>
        <name>a divalent metal cation</name>
        <dbReference type="ChEBI" id="CHEBI:60240"/>
        <label>1</label>
    </ligand>
</feature>
<feature type="binding site" evidence="5">
    <location>
        <position position="232"/>
    </location>
    <ligand>
        <name>substrate</name>
    </ligand>
</feature>
<reference evidence="8" key="1">
    <citation type="submission" date="2021-09" db="EMBL/GenBank/DDBJ databases">
        <authorList>
            <consortium name="AG Swart"/>
            <person name="Singh M."/>
            <person name="Singh A."/>
            <person name="Seah K."/>
            <person name="Emmerich C."/>
        </authorList>
    </citation>
    <scope>NUCLEOTIDE SEQUENCE</scope>
    <source>
        <strain evidence="8">ATCC30299</strain>
    </source>
</reference>
<dbReference type="GO" id="GO:0004239">
    <property type="term" value="F:initiator methionyl aminopeptidase activity"/>
    <property type="evidence" value="ECO:0007669"/>
    <property type="project" value="UniProtKB-UniRule"/>
</dbReference>
<keyword evidence="2 5" id="KW-0645">Protease</keyword>
<keyword evidence="3 5" id="KW-0479">Metal-binding</keyword>
<dbReference type="GO" id="GO:0070006">
    <property type="term" value="F:metalloaminopeptidase activity"/>
    <property type="evidence" value="ECO:0007669"/>
    <property type="project" value="UniProtKB-UniRule"/>
</dbReference>
<dbReference type="PANTHER" id="PTHR43330:SF8">
    <property type="entry name" value="METHIONINE AMINOPEPTIDASE 1D, MITOCHONDRIAL"/>
    <property type="match status" value="1"/>
</dbReference>
<dbReference type="InterPro" id="IPR000994">
    <property type="entry name" value="Pept_M24"/>
</dbReference>
<dbReference type="GO" id="GO:0046872">
    <property type="term" value="F:metal ion binding"/>
    <property type="evidence" value="ECO:0007669"/>
    <property type="project" value="UniProtKB-UniRule"/>
</dbReference>
<protein>
    <recommendedName>
        <fullName evidence="6">Methionine aminopeptidase</fullName>
        <ecNumber evidence="6">3.4.11.18</ecNumber>
    </recommendedName>
</protein>
<gene>
    <name evidence="8" type="ORF">BSTOLATCC_MIC53624</name>
</gene>
<name>A0AAU9K1E4_9CILI</name>
<evidence type="ECO:0000256" key="4">
    <source>
        <dbReference type="ARBA" id="ARBA00022801"/>
    </source>
</evidence>
<comment type="function">
    <text evidence="6">Cotranslationally removes the N-terminal methionine from nascent proteins. The N-terminal methionine is often cleaved when the second residue in the primary sequence is small and uncharged (Met-Ala-, Cys, Gly, Pro, Ser, Thr, or Val).</text>
</comment>
<evidence type="ECO:0000256" key="6">
    <source>
        <dbReference type="RuleBase" id="RU003653"/>
    </source>
</evidence>
<dbReference type="PRINTS" id="PR00599">
    <property type="entry name" value="MAPEPTIDASE"/>
</dbReference>
<feature type="binding site" evidence="5">
    <location>
        <position position="161"/>
    </location>
    <ligand>
        <name>a divalent metal cation</name>
        <dbReference type="ChEBI" id="CHEBI:60240"/>
        <label>2</label>
        <note>catalytic</note>
    </ligand>
</feature>
<evidence type="ECO:0000256" key="5">
    <source>
        <dbReference type="HAMAP-Rule" id="MF_03174"/>
    </source>
</evidence>
<dbReference type="EC" id="3.4.11.18" evidence="6"/>
<accession>A0AAU9K1E4</accession>
<dbReference type="InterPro" id="IPR036005">
    <property type="entry name" value="Creatinase/aminopeptidase-like"/>
</dbReference>
<sequence length="307" mass="34429">MKFPWSFINKPKFFQKPILMGEYQVLPHHPIPANIPKPFYFESKGQTKFVSTNDSHELQIHNSETIEKMRLAARIAAGALQVALDYAKPGVTGEDIDKVVHDYIISQGAYPAAVYYMGFPKSLCISPNEIVCHGIPNVRPFADGDIINFDVVTWIDGVYGDNSDMAMIGNSHPEEIIRLVNTTRESVAEAIKICKPGTPINKVGEVIEKYVNDRGFAICEEFCGHGIGRHMHIPPPVLFNKNVVETIMRPGMTFTIEPIVMMNANYELGQWEDKWTIVDLTMGPSAQMEHTILITETGNEVLTKRPL</sequence>
<feature type="binding site" evidence="5">
    <location>
        <position position="133"/>
    </location>
    <ligand>
        <name>substrate</name>
    </ligand>
</feature>
<feature type="binding site" evidence="5">
    <location>
        <position position="289"/>
    </location>
    <ligand>
        <name>a divalent metal cation</name>
        <dbReference type="ChEBI" id="CHEBI:60240"/>
        <label>2</label>
        <note>catalytic</note>
    </ligand>
</feature>
<keyword evidence="1 5" id="KW-0031">Aminopeptidase</keyword>
<feature type="binding site" evidence="5">
    <location>
        <position position="150"/>
    </location>
    <ligand>
        <name>a divalent metal cation</name>
        <dbReference type="ChEBI" id="CHEBI:60240"/>
        <label>1</label>
    </ligand>
</feature>
<evidence type="ECO:0000313" key="9">
    <source>
        <dbReference type="Proteomes" id="UP001162131"/>
    </source>
</evidence>
<dbReference type="HAMAP" id="MF_01974">
    <property type="entry name" value="MetAP_1"/>
    <property type="match status" value="1"/>
</dbReference>
<dbReference type="NCBIfam" id="TIGR00500">
    <property type="entry name" value="met_pdase_I"/>
    <property type="match status" value="1"/>
</dbReference>
<proteinExistence type="inferred from homology"/>
<dbReference type="SUPFAM" id="SSF55920">
    <property type="entry name" value="Creatinase/aminopeptidase"/>
    <property type="match status" value="1"/>
</dbReference>
<feature type="binding site" evidence="5">
    <location>
        <position position="289"/>
    </location>
    <ligand>
        <name>a divalent metal cation</name>
        <dbReference type="ChEBI" id="CHEBI:60240"/>
        <label>1</label>
    </ligand>
</feature>
<comment type="caution">
    <text evidence="8">The sequence shown here is derived from an EMBL/GenBank/DDBJ whole genome shotgun (WGS) entry which is preliminary data.</text>
</comment>
<evidence type="ECO:0000256" key="2">
    <source>
        <dbReference type="ARBA" id="ARBA00022670"/>
    </source>
</evidence>
<dbReference type="AlphaFoldDB" id="A0AAU9K1E4"/>
<dbReference type="InterPro" id="IPR002467">
    <property type="entry name" value="Pept_M24A_MAP1"/>
</dbReference>
<comment type="catalytic activity">
    <reaction evidence="5 6">
        <text>Release of N-terminal amino acids, preferentially methionine, from peptides and arylamides.</text>
        <dbReference type="EC" id="3.4.11.18"/>
    </reaction>
</comment>
<comment type="similarity">
    <text evidence="5">Belongs to the peptidase M24A family. Methionine aminopeptidase type 1 subfamily.</text>
</comment>
<dbReference type="PANTHER" id="PTHR43330">
    <property type="entry name" value="METHIONINE AMINOPEPTIDASE"/>
    <property type="match status" value="1"/>
</dbReference>
<dbReference type="Gene3D" id="3.90.230.10">
    <property type="entry name" value="Creatinase/methionine aminopeptidase superfamily"/>
    <property type="match status" value="1"/>
</dbReference>
<evidence type="ECO:0000313" key="8">
    <source>
        <dbReference type="EMBL" id="CAG9331557.1"/>
    </source>
</evidence>
<evidence type="ECO:0000256" key="1">
    <source>
        <dbReference type="ARBA" id="ARBA00022438"/>
    </source>
</evidence>
<organism evidence="8 9">
    <name type="scientific">Blepharisma stoltei</name>
    <dbReference type="NCBI Taxonomy" id="1481888"/>
    <lineage>
        <taxon>Eukaryota</taxon>
        <taxon>Sar</taxon>
        <taxon>Alveolata</taxon>
        <taxon>Ciliophora</taxon>
        <taxon>Postciliodesmatophora</taxon>
        <taxon>Heterotrichea</taxon>
        <taxon>Heterotrichida</taxon>
        <taxon>Blepharismidae</taxon>
        <taxon>Blepharisma</taxon>
    </lineage>
</organism>
<dbReference type="CDD" id="cd01086">
    <property type="entry name" value="MetAP1"/>
    <property type="match status" value="1"/>
</dbReference>
<comment type="cofactor">
    <cofactor evidence="5">
        <name>Co(2+)</name>
        <dbReference type="ChEBI" id="CHEBI:48828"/>
    </cofactor>
    <cofactor evidence="5">
        <name>Zn(2+)</name>
        <dbReference type="ChEBI" id="CHEBI:29105"/>
    </cofactor>
    <cofactor evidence="5">
        <name>Mn(2+)</name>
        <dbReference type="ChEBI" id="CHEBI:29035"/>
    </cofactor>
    <cofactor evidence="5">
        <name>Fe(2+)</name>
        <dbReference type="ChEBI" id="CHEBI:29033"/>
    </cofactor>
    <text evidence="5">Binds 2 divalent metal cations per subunit. Has a high-affinity and a low affinity metal-binding site. The true nature of the physiological cofactor is under debate. The enzyme is active with cobalt, zinc, manganese or divalent iron ions. Most likely, methionine aminopeptidases function as mononuclear Fe(2+)-metalloproteases under physiological conditions, and the catalytically relevant metal-binding site has been assigned to the histidine-containing high-affinity site.</text>
</comment>
<dbReference type="Proteomes" id="UP001162131">
    <property type="component" value="Unassembled WGS sequence"/>
</dbReference>
<dbReference type="InterPro" id="IPR001714">
    <property type="entry name" value="Pept_M24_MAP"/>
</dbReference>
<dbReference type="Pfam" id="PF00557">
    <property type="entry name" value="Peptidase_M24"/>
    <property type="match status" value="1"/>
</dbReference>
<feature type="binding site" evidence="5">
    <location>
        <position position="257"/>
    </location>
    <ligand>
        <name>a divalent metal cation</name>
        <dbReference type="ChEBI" id="CHEBI:60240"/>
        <label>2</label>
        <note>catalytic</note>
    </ligand>
</feature>
<evidence type="ECO:0000259" key="7">
    <source>
        <dbReference type="Pfam" id="PF00557"/>
    </source>
</evidence>
<feature type="binding site" evidence="5">
    <location>
        <position position="225"/>
    </location>
    <ligand>
        <name>a divalent metal cation</name>
        <dbReference type="ChEBI" id="CHEBI:60240"/>
        <label>2</label>
        <note>catalytic</note>
    </ligand>
</feature>
<keyword evidence="4 5" id="KW-0378">Hydrolase</keyword>
<feature type="domain" description="Peptidase M24" evidence="7">
    <location>
        <begin position="67"/>
        <end position="296"/>
    </location>
</feature>
<dbReference type="EMBL" id="CAJZBQ010000053">
    <property type="protein sequence ID" value="CAG9331557.1"/>
    <property type="molecule type" value="Genomic_DNA"/>
</dbReference>
<dbReference type="GO" id="GO:0006508">
    <property type="term" value="P:proteolysis"/>
    <property type="evidence" value="ECO:0007669"/>
    <property type="project" value="UniProtKB-KW"/>
</dbReference>
<evidence type="ECO:0000256" key="3">
    <source>
        <dbReference type="ARBA" id="ARBA00022723"/>
    </source>
</evidence>